<protein>
    <recommendedName>
        <fullName evidence="6">33 kDa chaperonin</fullName>
    </recommendedName>
    <alternativeName>
        <fullName evidence="6">Heat shock protein 33 homolog</fullName>
        <shortName evidence="6">HSP33</shortName>
    </alternativeName>
</protein>
<dbReference type="PIRSF" id="PIRSF005261">
    <property type="entry name" value="Heat_shock_Hsp33"/>
    <property type="match status" value="1"/>
</dbReference>
<dbReference type="Gene3D" id="3.90.1280.10">
    <property type="entry name" value="HSP33 redox switch-like"/>
    <property type="match status" value="1"/>
</dbReference>
<comment type="caution">
    <text evidence="7">The sequence shown here is derived from an EMBL/GenBank/DDBJ whole genome shotgun (WGS) entry which is preliminary data.</text>
</comment>
<keyword evidence="8" id="KW-1185">Reference proteome</keyword>
<evidence type="ECO:0000256" key="2">
    <source>
        <dbReference type="ARBA" id="ARBA00022833"/>
    </source>
</evidence>
<keyword evidence="1 6" id="KW-0963">Cytoplasm</keyword>
<keyword evidence="3 6" id="KW-1015">Disulfide bond</keyword>
<dbReference type="InterPro" id="IPR016153">
    <property type="entry name" value="Heat_shock_Hsp33_N"/>
</dbReference>
<feature type="disulfide bond" description="Redox-active" evidence="6">
    <location>
        <begin position="238"/>
        <end position="240"/>
    </location>
</feature>
<evidence type="ECO:0000256" key="5">
    <source>
        <dbReference type="ARBA" id="ARBA00023284"/>
    </source>
</evidence>
<dbReference type="CDD" id="cd00498">
    <property type="entry name" value="Hsp33"/>
    <property type="match status" value="1"/>
</dbReference>
<gene>
    <name evidence="6 7" type="primary">hslO</name>
    <name evidence="7" type="ORF">ACFQHW_11550</name>
</gene>
<dbReference type="PANTHER" id="PTHR30111">
    <property type="entry name" value="33 KDA CHAPERONIN"/>
    <property type="match status" value="1"/>
</dbReference>
<sequence>MADHLIKAITTDGAFRMLAVDASALVGSAQRRHDTWPAATAALGRTLTGTLLLSSALLKEPETMTVRIQGDGPVGMIVADGNAKGQVKGYLSHPQVNLPATPLGKIDVRRAVGTQGSLSVTKDLGLKEPFTGQVPLVSGEIAEDFTYYLAKSEQIPSAMGLSVFVDPDGSVAVAGGFLIQTLPAATAEQLAALESRLQQLPLVSDLLRQGQTPTQLLQQIFGVTPIKVLAEMPVSFHCDCSKDRFSRALATLSSSELQAMITEDHGAEAVCKFCGAHYQFSETELRQIIAAKTSSK</sequence>
<dbReference type="HAMAP" id="MF_00117">
    <property type="entry name" value="HslO"/>
    <property type="match status" value="1"/>
</dbReference>
<proteinExistence type="inferred from homology"/>
<accession>A0ABW1UT69</accession>
<comment type="function">
    <text evidence="6">Redox regulated molecular chaperone. Protects both thermally unfolding and oxidatively damaged proteins from irreversible aggregation. Plays an important role in the bacterial defense system toward oxidative stress.</text>
</comment>
<evidence type="ECO:0000313" key="8">
    <source>
        <dbReference type="Proteomes" id="UP001596310"/>
    </source>
</evidence>
<evidence type="ECO:0000256" key="6">
    <source>
        <dbReference type="HAMAP-Rule" id="MF_00117"/>
    </source>
</evidence>
<keyword evidence="4 6" id="KW-0143">Chaperone</keyword>
<comment type="similarity">
    <text evidence="6">Belongs to the HSP33 family.</text>
</comment>
<comment type="PTM">
    <text evidence="6">Under oxidizing conditions two disulfide bonds are formed involving the reactive cysteines. Under reducing conditions zinc is bound to the reactive cysteines and the protein is inactive.</text>
</comment>
<evidence type="ECO:0000256" key="3">
    <source>
        <dbReference type="ARBA" id="ARBA00023157"/>
    </source>
</evidence>
<name>A0ABW1UT69_9LACO</name>
<comment type="subcellular location">
    <subcellularLocation>
        <location evidence="6">Cytoplasm</location>
    </subcellularLocation>
</comment>
<evidence type="ECO:0000256" key="4">
    <source>
        <dbReference type="ARBA" id="ARBA00023186"/>
    </source>
</evidence>
<dbReference type="Gene3D" id="3.55.30.10">
    <property type="entry name" value="Hsp33 domain"/>
    <property type="match status" value="1"/>
</dbReference>
<organism evidence="7 8">
    <name type="scientific">Lapidilactobacillus achengensis</name>
    <dbReference type="NCBI Taxonomy" id="2486000"/>
    <lineage>
        <taxon>Bacteria</taxon>
        <taxon>Bacillati</taxon>
        <taxon>Bacillota</taxon>
        <taxon>Bacilli</taxon>
        <taxon>Lactobacillales</taxon>
        <taxon>Lactobacillaceae</taxon>
        <taxon>Lapidilactobacillus</taxon>
    </lineage>
</organism>
<dbReference type="NCBIfam" id="NF001033">
    <property type="entry name" value="PRK00114.1"/>
    <property type="match status" value="1"/>
</dbReference>
<dbReference type="InterPro" id="IPR000397">
    <property type="entry name" value="Heat_shock_Hsp33"/>
</dbReference>
<evidence type="ECO:0000313" key="7">
    <source>
        <dbReference type="EMBL" id="MFC6316201.1"/>
    </source>
</evidence>
<keyword evidence="5 6" id="KW-0676">Redox-active center</keyword>
<reference evidence="8" key="1">
    <citation type="journal article" date="2019" name="Int. J. Syst. Evol. Microbiol.">
        <title>The Global Catalogue of Microorganisms (GCM) 10K type strain sequencing project: providing services to taxonomists for standard genome sequencing and annotation.</title>
        <authorList>
            <consortium name="The Broad Institute Genomics Platform"/>
            <consortium name="The Broad Institute Genome Sequencing Center for Infectious Disease"/>
            <person name="Wu L."/>
            <person name="Ma J."/>
        </authorList>
    </citation>
    <scope>NUCLEOTIDE SEQUENCE [LARGE SCALE GENOMIC DNA]</scope>
    <source>
        <strain evidence="8">CCM 8897</strain>
    </source>
</reference>
<dbReference type="Pfam" id="PF01430">
    <property type="entry name" value="HSP33"/>
    <property type="match status" value="1"/>
</dbReference>
<dbReference type="Proteomes" id="UP001596310">
    <property type="component" value="Unassembled WGS sequence"/>
</dbReference>
<dbReference type="PANTHER" id="PTHR30111:SF1">
    <property type="entry name" value="33 KDA CHAPERONIN"/>
    <property type="match status" value="1"/>
</dbReference>
<feature type="disulfide bond" description="Redox-active" evidence="6">
    <location>
        <begin position="271"/>
        <end position="274"/>
    </location>
</feature>
<keyword evidence="2 6" id="KW-0862">Zinc</keyword>
<evidence type="ECO:0000256" key="1">
    <source>
        <dbReference type="ARBA" id="ARBA00022490"/>
    </source>
</evidence>
<dbReference type="EMBL" id="JBHSSM010000024">
    <property type="protein sequence ID" value="MFC6316201.1"/>
    <property type="molecule type" value="Genomic_DNA"/>
</dbReference>
<dbReference type="InterPro" id="IPR016154">
    <property type="entry name" value="Heat_shock_Hsp33_C"/>
</dbReference>
<dbReference type="SUPFAM" id="SSF64397">
    <property type="entry name" value="Hsp33 domain"/>
    <property type="match status" value="1"/>
</dbReference>
<dbReference type="RefSeq" id="WP_125597000.1">
    <property type="nucleotide sequence ID" value="NZ_JBHSSM010000024.1"/>
</dbReference>
<dbReference type="SUPFAM" id="SSF118352">
    <property type="entry name" value="HSP33 redox switch-like"/>
    <property type="match status" value="1"/>
</dbReference>